<evidence type="ECO:0000256" key="5">
    <source>
        <dbReference type="ARBA" id="ARBA00022989"/>
    </source>
</evidence>
<dbReference type="InterPro" id="IPR011701">
    <property type="entry name" value="MFS"/>
</dbReference>
<dbReference type="InterPro" id="IPR036259">
    <property type="entry name" value="MFS_trans_sf"/>
</dbReference>
<reference evidence="9 10" key="1">
    <citation type="submission" date="2019-06" db="EMBL/GenBank/DDBJ databases">
        <title>Wine fermentation using esterase from Monascus purpureus.</title>
        <authorList>
            <person name="Geng C."/>
            <person name="Zhang Y."/>
        </authorList>
    </citation>
    <scope>NUCLEOTIDE SEQUENCE [LARGE SCALE GENOMIC DNA]</scope>
    <source>
        <strain evidence="9">HQ1</strain>
    </source>
</reference>
<keyword evidence="6 7" id="KW-0472">Membrane</keyword>
<dbReference type="Gene3D" id="1.20.1720.10">
    <property type="entry name" value="Multidrug resistance protein D"/>
    <property type="match status" value="1"/>
</dbReference>
<feature type="transmembrane region" description="Helical" evidence="7">
    <location>
        <begin position="123"/>
        <end position="147"/>
    </location>
</feature>
<dbReference type="CDD" id="cd17502">
    <property type="entry name" value="MFS_Azr1_MDR_like"/>
    <property type="match status" value="1"/>
</dbReference>
<dbReference type="Gene3D" id="1.20.1250.20">
    <property type="entry name" value="MFS general substrate transporter like domains"/>
    <property type="match status" value="1"/>
</dbReference>
<keyword evidence="4 7" id="KW-0812">Transmembrane</keyword>
<comment type="subcellular location">
    <subcellularLocation>
        <location evidence="1">Membrane</location>
        <topology evidence="1">Multi-pass membrane protein</topology>
    </subcellularLocation>
</comment>
<dbReference type="FunFam" id="1.20.1720.10:FF:000022">
    <property type="entry name" value="MFS drug transporter, putative"/>
    <property type="match status" value="1"/>
</dbReference>
<evidence type="ECO:0000313" key="10">
    <source>
        <dbReference type="Proteomes" id="UP000319663"/>
    </source>
</evidence>
<dbReference type="GO" id="GO:0000329">
    <property type="term" value="C:fungal-type vacuole membrane"/>
    <property type="evidence" value="ECO:0007669"/>
    <property type="project" value="TreeGrafter"/>
</dbReference>
<feature type="transmembrane region" description="Helical" evidence="7">
    <location>
        <begin position="325"/>
        <end position="349"/>
    </location>
</feature>
<evidence type="ECO:0000256" key="1">
    <source>
        <dbReference type="ARBA" id="ARBA00004141"/>
    </source>
</evidence>
<sequence>MHHQSCPETAGNGILEASAGIDDDYHSSSSVPSLYEEQPLLGSDGSNSAWRAPPGFVWIQIAIMSNVFLSGFDGTVTASTYAVISSEFNAANTASWVTTSYLITSTAFQPLYGRLSDIFGRRLCFFVATVTFMVGCLGCAIAPDVLFLNVMRALTGIGGGGLMTMATIVNSDLIPFYRRGMYQALQNVLNGFGSICGASLGGSIVDSIGWRWCFLMQVPVSIFALFVGHHFLDLPSHAAQINSKSGLRDFWKRVDLSGACFLILGLSSQLIGLSLGGNDLPWSNIWVILSLVGSTVLLALFLVVEAKTSAIPLIPPRMLKGLRPISTQVANVCVGMAAYAFLFTLPLLFQVSLLESATKTAAHLAIPSLATPIGGLISGIIMSRWGKLAYLVRTGALLMCIGNLLCVFLDFDDANWKFFVYIIPANLGQGIVYPAILFTFLATFDHSGKRYIPPSTEE</sequence>
<feature type="transmembrane region" description="Helical" evidence="7">
    <location>
        <begin position="285"/>
        <end position="304"/>
    </location>
</feature>
<feature type="domain" description="Major facilitator superfamily (MFS) profile" evidence="8">
    <location>
        <begin position="59"/>
        <end position="458"/>
    </location>
</feature>
<evidence type="ECO:0000259" key="8">
    <source>
        <dbReference type="PROSITE" id="PS50850"/>
    </source>
</evidence>
<evidence type="ECO:0000256" key="3">
    <source>
        <dbReference type="ARBA" id="ARBA00022448"/>
    </source>
</evidence>
<gene>
    <name evidence="9" type="ORF">MPDQ_007623</name>
</gene>
<evidence type="ECO:0000313" key="9">
    <source>
        <dbReference type="EMBL" id="TQB71411.1"/>
    </source>
</evidence>
<dbReference type="PANTHER" id="PTHR23501">
    <property type="entry name" value="MAJOR FACILITATOR SUPERFAMILY"/>
    <property type="match status" value="1"/>
</dbReference>
<comment type="caution">
    <text evidence="9">The sequence shown here is derived from an EMBL/GenBank/DDBJ whole genome shotgun (WGS) entry which is preliminary data.</text>
</comment>
<feature type="transmembrane region" description="Helical" evidence="7">
    <location>
        <begin position="153"/>
        <end position="176"/>
    </location>
</feature>
<dbReference type="PANTHER" id="PTHR23501:SF81">
    <property type="entry name" value="VACUOLAR BASIC AMINO ACID TRANSPORTER 2"/>
    <property type="match status" value="1"/>
</dbReference>
<feature type="transmembrane region" description="Helical" evidence="7">
    <location>
        <begin position="361"/>
        <end position="381"/>
    </location>
</feature>
<comment type="similarity">
    <text evidence="2">Belongs to the major facilitator superfamily.</text>
</comment>
<dbReference type="AlphaFoldDB" id="A0A507QW16"/>
<dbReference type="SUPFAM" id="SSF103473">
    <property type="entry name" value="MFS general substrate transporter"/>
    <property type="match status" value="1"/>
</dbReference>
<dbReference type="FunFam" id="1.20.1250.20:FF:000670">
    <property type="entry name" value="MFS general substrate transporter"/>
    <property type="match status" value="1"/>
</dbReference>
<keyword evidence="3" id="KW-0813">Transport</keyword>
<feature type="transmembrane region" description="Helical" evidence="7">
    <location>
        <begin position="388"/>
        <end position="412"/>
    </location>
</feature>
<evidence type="ECO:0000256" key="7">
    <source>
        <dbReference type="SAM" id="Phobius"/>
    </source>
</evidence>
<protein>
    <recommendedName>
        <fullName evidence="8">Major facilitator superfamily (MFS) profile domain-containing protein</fullName>
    </recommendedName>
</protein>
<dbReference type="Pfam" id="PF07690">
    <property type="entry name" value="MFS_1"/>
    <property type="match status" value="1"/>
</dbReference>
<evidence type="ECO:0000256" key="4">
    <source>
        <dbReference type="ARBA" id="ARBA00022692"/>
    </source>
</evidence>
<feature type="transmembrane region" description="Helical" evidence="7">
    <location>
        <begin position="253"/>
        <end position="273"/>
    </location>
</feature>
<dbReference type="Proteomes" id="UP000319663">
    <property type="component" value="Unassembled WGS sequence"/>
</dbReference>
<keyword evidence="10" id="KW-1185">Reference proteome</keyword>
<dbReference type="PROSITE" id="PS50850">
    <property type="entry name" value="MFS"/>
    <property type="match status" value="1"/>
</dbReference>
<organism evidence="9 10">
    <name type="scientific">Monascus purpureus</name>
    <name type="common">Red mold</name>
    <name type="synonym">Monascus anka</name>
    <dbReference type="NCBI Taxonomy" id="5098"/>
    <lineage>
        <taxon>Eukaryota</taxon>
        <taxon>Fungi</taxon>
        <taxon>Dikarya</taxon>
        <taxon>Ascomycota</taxon>
        <taxon>Pezizomycotina</taxon>
        <taxon>Eurotiomycetes</taxon>
        <taxon>Eurotiomycetidae</taxon>
        <taxon>Eurotiales</taxon>
        <taxon>Aspergillaceae</taxon>
        <taxon>Monascus</taxon>
    </lineage>
</organism>
<feature type="transmembrane region" description="Helical" evidence="7">
    <location>
        <begin position="418"/>
        <end position="442"/>
    </location>
</feature>
<accession>A0A507QW16</accession>
<evidence type="ECO:0000256" key="6">
    <source>
        <dbReference type="ARBA" id="ARBA00023136"/>
    </source>
</evidence>
<name>A0A507QW16_MONPU</name>
<dbReference type="GO" id="GO:0015174">
    <property type="term" value="F:basic amino acid transmembrane transporter activity"/>
    <property type="evidence" value="ECO:0007669"/>
    <property type="project" value="TreeGrafter"/>
</dbReference>
<keyword evidence="5 7" id="KW-1133">Transmembrane helix</keyword>
<evidence type="ECO:0000256" key="2">
    <source>
        <dbReference type="ARBA" id="ARBA00008335"/>
    </source>
</evidence>
<dbReference type="InterPro" id="IPR020846">
    <property type="entry name" value="MFS_dom"/>
</dbReference>
<proteinExistence type="inferred from homology"/>
<dbReference type="EMBL" id="VIFY01000082">
    <property type="protein sequence ID" value="TQB71411.1"/>
    <property type="molecule type" value="Genomic_DNA"/>
</dbReference>